<name>A0ACA9QLT9_9GLOM</name>
<feature type="non-terminal residue" evidence="1">
    <location>
        <position position="1"/>
    </location>
</feature>
<comment type="caution">
    <text evidence="1">The sequence shown here is derived from an EMBL/GenBank/DDBJ whole genome shotgun (WGS) entry which is preliminary data.</text>
</comment>
<sequence length="282" mass="30552">FGGQGLAKTARATSIKKSGHPDVHKRAFAMVVGILHAEDSYMDVLISILLRLIQSEPQAATKPMLAPANSRIQSLSIDLLQTIISRGDMGFETLENIETVIVAKCFAAIHTNRLDIQPKLLHILHSVILAISTIPSARQGKSKADAALALAALESSGTAGSTLGDELSTKKLAISSLNPLLTQTLLDGISEVGNRPILQHWLDFILTTIPQFSQSMQQLSYPLSDCICKQLNGALLTLDRVINRMPLSNENKEVVMSDSEFVMLLHALERLVLQGLSKGDMP</sequence>
<proteinExistence type="predicted"/>
<evidence type="ECO:0000313" key="1">
    <source>
        <dbReference type="EMBL" id="CAG8756279.1"/>
    </source>
</evidence>
<accession>A0ACA9QLT9</accession>
<reference evidence="1" key="1">
    <citation type="submission" date="2021-06" db="EMBL/GenBank/DDBJ databases">
        <authorList>
            <person name="Kallberg Y."/>
            <person name="Tangrot J."/>
            <person name="Rosling A."/>
        </authorList>
    </citation>
    <scope>NUCLEOTIDE SEQUENCE</scope>
    <source>
        <strain evidence="1">CL356</strain>
    </source>
</reference>
<organism evidence="1 2">
    <name type="scientific">Acaulospora colombiana</name>
    <dbReference type="NCBI Taxonomy" id="27376"/>
    <lineage>
        <taxon>Eukaryota</taxon>
        <taxon>Fungi</taxon>
        <taxon>Fungi incertae sedis</taxon>
        <taxon>Mucoromycota</taxon>
        <taxon>Glomeromycotina</taxon>
        <taxon>Glomeromycetes</taxon>
        <taxon>Diversisporales</taxon>
        <taxon>Acaulosporaceae</taxon>
        <taxon>Acaulospora</taxon>
    </lineage>
</organism>
<dbReference type="Proteomes" id="UP000789525">
    <property type="component" value="Unassembled WGS sequence"/>
</dbReference>
<feature type="non-terminal residue" evidence="1">
    <location>
        <position position="282"/>
    </location>
</feature>
<dbReference type="EMBL" id="CAJVPT010056092">
    <property type="protein sequence ID" value="CAG8756279.1"/>
    <property type="molecule type" value="Genomic_DNA"/>
</dbReference>
<keyword evidence="2" id="KW-1185">Reference proteome</keyword>
<gene>
    <name evidence="1" type="ORF">ACOLOM_LOCUS12976</name>
</gene>
<protein>
    <submittedName>
        <fullName evidence="1">17528_t:CDS:1</fullName>
    </submittedName>
</protein>
<evidence type="ECO:0000313" key="2">
    <source>
        <dbReference type="Proteomes" id="UP000789525"/>
    </source>
</evidence>